<organism evidence="4 5">
    <name type="scientific">Roseateles flavus</name>
    <dbReference type="NCBI Taxonomy" id="3149041"/>
    <lineage>
        <taxon>Bacteria</taxon>
        <taxon>Pseudomonadati</taxon>
        <taxon>Pseudomonadota</taxon>
        <taxon>Betaproteobacteria</taxon>
        <taxon>Burkholderiales</taxon>
        <taxon>Sphaerotilaceae</taxon>
        <taxon>Roseateles</taxon>
    </lineage>
</organism>
<keyword evidence="1" id="KW-0175">Coiled coil</keyword>
<dbReference type="PANTHER" id="PTHR30386">
    <property type="entry name" value="MEMBRANE FUSION SUBUNIT OF EMRAB-TOLC MULTIDRUG EFFLUX PUMP"/>
    <property type="match status" value="1"/>
</dbReference>
<dbReference type="Proteomes" id="UP001462640">
    <property type="component" value="Unassembled WGS sequence"/>
</dbReference>
<proteinExistence type="predicted"/>
<dbReference type="Gene3D" id="2.40.50.100">
    <property type="match status" value="1"/>
</dbReference>
<accession>A0ABV0G9A3</accession>
<dbReference type="PANTHER" id="PTHR30386:SF28">
    <property type="entry name" value="EXPORTED PROTEIN"/>
    <property type="match status" value="1"/>
</dbReference>
<evidence type="ECO:0000256" key="1">
    <source>
        <dbReference type="SAM" id="Coils"/>
    </source>
</evidence>
<dbReference type="Gene3D" id="2.40.30.170">
    <property type="match status" value="1"/>
</dbReference>
<evidence type="ECO:0000313" key="5">
    <source>
        <dbReference type="Proteomes" id="UP001462640"/>
    </source>
</evidence>
<feature type="domain" description="AprE-like beta-barrel" evidence="3">
    <location>
        <begin position="297"/>
        <end position="387"/>
    </location>
</feature>
<protein>
    <submittedName>
        <fullName evidence="4">HlyD family efflux transporter periplasmic adaptor subunit</fullName>
    </submittedName>
</protein>
<feature type="transmembrane region" description="Helical" evidence="2">
    <location>
        <begin position="28"/>
        <end position="48"/>
    </location>
</feature>
<dbReference type="PRINTS" id="PR01490">
    <property type="entry name" value="RTXTOXIND"/>
</dbReference>
<keyword evidence="2" id="KW-1133">Transmembrane helix</keyword>
<keyword evidence="2" id="KW-0472">Membrane</keyword>
<evidence type="ECO:0000256" key="2">
    <source>
        <dbReference type="SAM" id="Phobius"/>
    </source>
</evidence>
<feature type="coiled-coil region" evidence="1">
    <location>
        <begin position="205"/>
        <end position="257"/>
    </location>
</feature>
<gene>
    <name evidence="4" type="ORF">ABDJ40_02415</name>
</gene>
<feature type="coiled-coil region" evidence="1">
    <location>
        <begin position="114"/>
        <end position="180"/>
    </location>
</feature>
<evidence type="ECO:0000259" key="3">
    <source>
        <dbReference type="Pfam" id="PF26002"/>
    </source>
</evidence>
<dbReference type="InterPro" id="IPR058982">
    <property type="entry name" value="Beta-barrel_AprE"/>
</dbReference>
<reference evidence="4 5" key="1">
    <citation type="submission" date="2024-05" db="EMBL/GenBank/DDBJ databases">
        <title>Roseateles sp. 2.12 16S ribosomal RNA gene Genome sequencing and assembly.</title>
        <authorList>
            <person name="Woo H."/>
        </authorList>
    </citation>
    <scope>NUCLEOTIDE SEQUENCE [LARGE SCALE GENOMIC DNA]</scope>
    <source>
        <strain evidence="4 5">2.12</strain>
    </source>
</reference>
<sequence length="408" mass="45389">MLFRQAALDHLRRGHAQGQVLLRSPRSFWWMSSAALALGLGVLVLLFLGSYTQRARVSGHLVPDKGLVPLSALQPGLLAEVRASEGDAVRQGQVLFRLRSERQSLKGELSQQAVRSLQEQRSGLERELRLLDALAQTQAQALRQKQRELEQALPRAQAEQALQRRRLQSAQATLQRYEELQRTGFASPLQLQQRADEVLDQQARLAVLERSEHELKAQLQALQLDLQAQTLRDDGPRAQARRQLAALDQELAEAEGRREWVLTAPVDGVLTSLRAHPGQLVQPGQELGLVLPQGSQLLAELQLPSSAAAFVRTGQRVNLRYAAFPYQKFGQQQGVVKELSRAAGQGAAAGGGERSYRVLVSLPRQQVMAYGEPVPLQPDMQVEADVMLSQRRLIEWIFEPMLALKGRL</sequence>
<keyword evidence="5" id="KW-1185">Reference proteome</keyword>
<dbReference type="Pfam" id="PF26002">
    <property type="entry name" value="Beta-barrel_AprE"/>
    <property type="match status" value="1"/>
</dbReference>
<dbReference type="RefSeq" id="WP_347605658.1">
    <property type="nucleotide sequence ID" value="NZ_JBDPZC010000001.1"/>
</dbReference>
<evidence type="ECO:0000313" key="4">
    <source>
        <dbReference type="EMBL" id="MEO3711617.1"/>
    </source>
</evidence>
<name>A0ABV0G9A3_9BURK</name>
<dbReference type="EMBL" id="JBDPZC010000001">
    <property type="protein sequence ID" value="MEO3711617.1"/>
    <property type="molecule type" value="Genomic_DNA"/>
</dbReference>
<keyword evidence="2" id="KW-0812">Transmembrane</keyword>
<comment type="caution">
    <text evidence="4">The sequence shown here is derived from an EMBL/GenBank/DDBJ whole genome shotgun (WGS) entry which is preliminary data.</text>
</comment>
<dbReference type="InterPro" id="IPR050739">
    <property type="entry name" value="MFP"/>
</dbReference>